<comment type="caution">
    <text evidence="1">The sequence shown here is derived from an EMBL/GenBank/DDBJ whole genome shotgun (WGS) entry which is preliminary data.</text>
</comment>
<name>U7D9F4_9BACT</name>
<protein>
    <submittedName>
        <fullName evidence="1">Uncharacterized protein</fullName>
    </submittedName>
</protein>
<keyword evidence="2" id="KW-1185">Reference proteome</keyword>
<evidence type="ECO:0000313" key="1">
    <source>
        <dbReference type="EMBL" id="ERP31040.1"/>
    </source>
</evidence>
<organism evidence="1 2">
    <name type="scientific">Chitinivibrio alkaliphilus ACht1</name>
    <dbReference type="NCBI Taxonomy" id="1313304"/>
    <lineage>
        <taxon>Bacteria</taxon>
        <taxon>Pseudomonadati</taxon>
        <taxon>Fibrobacterota</taxon>
        <taxon>Chitinivibrionia</taxon>
        <taxon>Chitinivibrionales</taxon>
        <taxon>Chitinivibrionaceae</taxon>
        <taxon>Chitinivibrio</taxon>
    </lineage>
</organism>
<evidence type="ECO:0000313" key="2">
    <source>
        <dbReference type="Proteomes" id="UP000017148"/>
    </source>
</evidence>
<dbReference type="STRING" id="1313304.CALK_2067"/>
<accession>U7D9F4</accession>
<sequence length="79" mass="9021">MAFSAHFLCIINNSYAWETSCLVLPSFVRICIVDILLFYLQKLKYGQRKDRSFFPRITILFAKKSGSTVGGRLHISSDS</sequence>
<reference evidence="1 2" key="1">
    <citation type="journal article" date="2013" name="Environ. Microbiol.">
        <title>Genome analysis of Chitinivibrio alkaliphilus gen. nov., sp. nov., a novel extremely haloalkaliphilic anaerobic chitinolytic bacterium from the candidate phylum Termite Group 3.</title>
        <authorList>
            <person name="Sorokin D.Y."/>
            <person name="Gumerov V.M."/>
            <person name="Rakitin A.L."/>
            <person name="Beletsky A.V."/>
            <person name="Damste J.S."/>
            <person name="Muyzer G."/>
            <person name="Mardanov A.V."/>
            <person name="Ravin N.V."/>
        </authorList>
    </citation>
    <scope>NUCLEOTIDE SEQUENCE [LARGE SCALE GENOMIC DNA]</scope>
    <source>
        <strain evidence="1 2">ACht1</strain>
    </source>
</reference>
<proteinExistence type="predicted"/>
<dbReference type="EMBL" id="ASJR01000021">
    <property type="protein sequence ID" value="ERP31040.1"/>
    <property type="molecule type" value="Genomic_DNA"/>
</dbReference>
<dbReference type="AlphaFoldDB" id="U7D9F4"/>
<gene>
    <name evidence="1" type="ORF">CALK_2067</name>
</gene>
<dbReference type="Proteomes" id="UP000017148">
    <property type="component" value="Unassembled WGS sequence"/>
</dbReference>